<dbReference type="InParanoid" id="A0A3N4M8M1"/>
<accession>A0A3N4M8M1</accession>
<dbReference type="EMBL" id="ML121527">
    <property type="protein sequence ID" value="RPB29829.1"/>
    <property type="molecule type" value="Genomic_DNA"/>
</dbReference>
<organism evidence="1 2">
    <name type="scientific">Terfezia boudieri ATCC MYA-4762</name>
    <dbReference type="NCBI Taxonomy" id="1051890"/>
    <lineage>
        <taxon>Eukaryota</taxon>
        <taxon>Fungi</taxon>
        <taxon>Dikarya</taxon>
        <taxon>Ascomycota</taxon>
        <taxon>Pezizomycotina</taxon>
        <taxon>Pezizomycetes</taxon>
        <taxon>Pezizales</taxon>
        <taxon>Pezizaceae</taxon>
        <taxon>Terfezia</taxon>
    </lineage>
</organism>
<dbReference type="Proteomes" id="UP000267821">
    <property type="component" value="Unassembled WGS sequence"/>
</dbReference>
<protein>
    <submittedName>
        <fullName evidence="1">Uncharacterized protein</fullName>
    </submittedName>
</protein>
<evidence type="ECO:0000313" key="1">
    <source>
        <dbReference type="EMBL" id="RPB29829.1"/>
    </source>
</evidence>
<sequence>METHTDLRYYVSDTDTRQVCNQALKPGHLSITFQSRGMYRYKAYGKAGPPHQRSKLSQDPEMAVFCSLPSDVSPHARSRVPAGDMSIPLLMPDYLSFRPEITATPTVGTALKQYYTHWKPATPQVDTVKT</sequence>
<keyword evidence="2" id="KW-1185">Reference proteome</keyword>
<proteinExistence type="predicted"/>
<evidence type="ECO:0000313" key="2">
    <source>
        <dbReference type="Proteomes" id="UP000267821"/>
    </source>
</evidence>
<dbReference type="AlphaFoldDB" id="A0A3N4M8M1"/>
<name>A0A3N4M8M1_9PEZI</name>
<gene>
    <name evidence="1" type="ORF">L211DRAFT_844745</name>
</gene>
<reference evidence="1 2" key="1">
    <citation type="journal article" date="2018" name="Nat. Ecol. Evol.">
        <title>Pezizomycetes genomes reveal the molecular basis of ectomycorrhizal truffle lifestyle.</title>
        <authorList>
            <person name="Murat C."/>
            <person name="Payen T."/>
            <person name="Noel B."/>
            <person name="Kuo A."/>
            <person name="Morin E."/>
            <person name="Chen J."/>
            <person name="Kohler A."/>
            <person name="Krizsan K."/>
            <person name="Balestrini R."/>
            <person name="Da Silva C."/>
            <person name="Montanini B."/>
            <person name="Hainaut M."/>
            <person name="Levati E."/>
            <person name="Barry K.W."/>
            <person name="Belfiori B."/>
            <person name="Cichocki N."/>
            <person name="Clum A."/>
            <person name="Dockter R.B."/>
            <person name="Fauchery L."/>
            <person name="Guy J."/>
            <person name="Iotti M."/>
            <person name="Le Tacon F."/>
            <person name="Lindquist E.A."/>
            <person name="Lipzen A."/>
            <person name="Malagnac F."/>
            <person name="Mello A."/>
            <person name="Molinier V."/>
            <person name="Miyauchi S."/>
            <person name="Poulain J."/>
            <person name="Riccioni C."/>
            <person name="Rubini A."/>
            <person name="Sitrit Y."/>
            <person name="Splivallo R."/>
            <person name="Traeger S."/>
            <person name="Wang M."/>
            <person name="Zifcakova L."/>
            <person name="Wipf D."/>
            <person name="Zambonelli A."/>
            <person name="Paolocci F."/>
            <person name="Nowrousian M."/>
            <person name="Ottonello S."/>
            <person name="Baldrian P."/>
            <person name="Spatafora J.W."/>
            <person name="Henrissat B."/>
            <person name="Nagy L.G."/>
            <person name="Aury J.M."/>
            <person name="Wincker P."/>
            <person name="Grigoriev I.V."/>
            <person name="Bonfante P."/>
            <person name="Martin F.M."/>
        </authorList>
    </citation>
    <scope>NUCLEOTIDE SEQUENCE [LARGE SCALE GENOMIC DNA]</scope>
    <source>
        <strain evidence="1 2">ATCC MYA-4762</strain>
    </source>
</reference>